<dbReference type="KEGG" id="vg:18158452"/>
<dbReference type="RefSeq" id="YP_008658528.1">
    <property type="nucleotide sequence ID" value="NC_022563.1"/>
</dbReference>
<reference evidence="2 3" key="2">
    <citation type="submission" date="2013-10" db="EMBL/GenBank/DDBJ databases">
        <title>The genome of epidemic Squirrel Poxvirus reveals novel virulence genes.</title>
        <authorList>
            <person name="Darby A.C."/>
            <person name="McInnes C.J."/>
            <person name="Kjaer K.H."/>
            <person name="Wood A.R."/>
            <person name="Hughes M."/>
            <person name="Martensen P.M."/>
            <person name="Radford A.D."/>
            <person name="Hall N."/>
            <person name="Chantrey J."/>
        </authorList>
    </citation>
    <scope>NUCLEOTIDE SEQUENCE [LARGE SCALE GENOMIC DNA]</scope>
    <source>
        <strain evidence="2">Red squirrel UK</strain>
    </source>
</reference>
<dbReference type="Proteomes" id="UP000144311">
    <property type="component" value="Segment"/>
</dbReference>
<keyword evidence="1" id="KW-1133">Transmembrane helix</keyword>
<name>U3UBK6_9POXV</name>
<reference evidence="2 3" key="1">
    <citation type="submission" date="2011-10" db="EMBL/GenBank/DDBJ databases">
        <authorList>
            <person name="Darby A."/>
        </authorList>
    </citation>
    <scope>NUCLEOTIDE SEQUENCE [LARGE SCALE GENOMIC DNA]</scope>
    <source>
        <strain evidence="2">Red squirrel UK</strain>
    </source>
</reference>
<keyword evidence="1" id="KW-0812">Transmembrane</keyword>
<keyword evidence="1" id="KW-0472">Membrane</keyword>
<evidence type="ECO:0000313" key="2">
    <source>
        <dbReference type="EMBL" id="CCD83286.1"/>
    </source>
</evidence>
<dbReference type="EMBL" id="HE601899">
    <property type="protein sequence ID" value="CCD83286.1"/>
    <property type="molecule type" value="Genomic_DNA"/>
</dbReference>
<dbReference type="GeneID" id="18158452"/>
<organism evidence="2 3">
    <name type="scientific">Squirrelpox virus</name>
    <dbReference type="NCBI Taxonomy" id="240426"/>
    <lineage>
        <taxon>Viruses</taxon>
        <taxon>Varidnaviria</taxon>
        <taxon>Bamfordvirae</taxon>
        <taxon>Nucleocytoviricota</taxon>
        <taxon>Pokkesviricetes</taxon>
        <taxon>Chitovirales</taxon>
        <taxon>Poxviridae</taxon>
        <taxon>Chordopoxvirinae</taxon>
        <taxon>Sciuripoxvirus</taxon>
        <taxon>Sciuripoxvirus squirrelpox</taxon>
    </lineage>
</organism>
<proteinExistence type="predicted"/>
<protein>
    <submittedName>
        <fullName evidence="2">IMV membrane protein / putative virulence factor</fullName>
    </submittedName>
</protein>
<evidence type="ECO:0000313" key="3">
    <source>
        <dbReference type="Proteomes" id="UP000144311"/>
    </source>
</evidence>
<keyword evidence="3" id="KW-1185">Reference proteome</keyword>
<dbReference type="Pfam" id="PF06269">
    <property type="entry name" value="DUF1029"/>
    <property type="match status" value="1"/>
</dbReference>
<feature type="transmembrane region" description="Helical" evidence="1">
    <location>
        <begin position="7"/>
        <end position="24"/>
    </location>
</feature>
<dbReference type="InterPro" id="IPR009372">
    <property type="entry name" value="Poxvirus_A14.5"/>
</dbReference>
<sequence length="53" mass="6300">MISDYEPLVFAGVLMLTLLATIFFPQETKMNTMFAIQVVFFMWFMFHFVHSVM</sequence>
<accession>U3UBK6</accession>
<feature type="transmembrane region" description="Helical" evidence="1">
    <location>
        <begin position="30"/>
        <end position="49"/>
    </location>
</feature>
<evidence type="ECO:0000256" key="1">
    <source>
        <dbReference type="SAM" id="Phobius"/>
    </source>
</evidence>
<gene>
    <name evidence="2" type="primary">A14.5L</name>
    <name evidence="2" type="ORF">SQPV_1030</name>
</gene>